<comment type="subcellular location">
    <subcellularLocation>
        <location evidence="1">Membrane</location>
        <topology evidence="1">Single-pass membrane protein</topology>
    </subcellularLocation>
</comment>
<keyword evidence="14" id="KW-1185">Reference proteome</keyword>
<evidence type="ECO:0000256" key="11">
    <source>
        <dbReference type="SAM" id="Phobius"/>
    </source>
</evidence>
<dbReference type="InterPro" id="IPR003591">
    <property type="entry name" value="Leu-rich_rpt_typical-subtyp"/>
</dbReference>
<evidence type="ECO:0000256" key="1">
    <source>
        <dbReference type="ARBA" id="ARBA00004167"/>
    </source>
</evidence>
<dbReference type="InterPro" id="IPR000157">
    <property type="entry name" value="TIR_dom"/>
</dbReference>
<evidence type="ECO:0000313" key="13">
    <source>
        <dbReference type="EMBL" id="KAK3576931.1"/>
    </source>
</evidence>
<dbReference type="SMART" id="SM00369">
    <property type="entry name" value="LRR_TYP"/>
    <property type="match status" value="5"/>
</dbReference>
<dbReference type="Proteomes" id="UP001195483">
    <property type="component" value="Unassembled WGS sequence"/>
</dbReference>
<evidence type="ECO:0000256" key="10">
    <source>
        <dbReference type="ARBA" id="ARBA00023180"/>
    </source>
</evidence>
<dbReference type="AlphaFoldDB" id="A0AAE0VGN4"/>
<sequence>MKGQGESQCGRNREGQVNGVCVWDSAYTLVQNVRSNFHVVDLESSSSFPIILPRHTSLVQLKWASTDIFSQTPFKHASWHQVQELTLEHHCDDGWSNLSNNSLHGLHHLRVLRSRACISSLEAGVFLNTPEIETLDLSNNNHLLIGHVSKAIRSVLPNLKYLDISRIHRFLYELPVLGGEFTEFIRRKDLEVLNVSETNVVSLDRNFNYSSIHVLNISKNSMQWIPRGSVANMFLNLREIDISYSFFPMLNSLTRGSKLVFDSFCICPAMVSQLRYINAHDLILPFPLEVINGVCNASCELLPLEYIDISRSNIRWFNFSWNVVLFNLTIFRASQNSLEYISPKFLMSMPNLRELRLDRNNLSTMQYLSDFEDIFLKKEALEYLDISWNSFSFLPWKLFVSVPYLKELYLQGNRILYFHVETRYLYSLRVLDLSENGLTLISSEVLKNLDTITKLGNASCSNNSYTLNATYTETISISREHTILVVNLYGNMLDCSCENIAFLTWMTESKINFNGKSGYKCGQGFFIQEPDKDGIDNLVYYCNLQRNLPLIIVPNIIGCLLIMCVVLIKLYIYKRAQVGERRRKYVNDYLDLENERIICKDKRYPAFLSFCSVDDDVAKTYFYPTLKTVLKHYFGDKEVLATGETMFSPGKLIFSEIKECFSRCDVILFIVTLDFTESEWCRIEMDQADLQRKPTIYLVENTVLEQQPMHPCLKKLTSHTRANWKRERKKCTITPNWDTIAQQVLDFAAAAKRETGY</sequence>
<evidence type="ECO:0000313" key="14">
    <source>
        <dbReference type="Proteomes" id="UP001195483"/>
    </source>
</evidence>
<comment type="similarity">
    <text evidence="2">Belongs to the Toll-like receptor family.</text>
</comment>
<dbReference type="SUPFAM" id="SSF52200">
    <property type="entry name" value="Toll/Interleukin receptor TIR domain"/>
    <property type="match status" value="1"/>
</dbReference>
<proteinExistence type="inferred from homology"/>
<dbReference type="InterPro" id="IPR001611">
    <property type="entry name" value="Leu-rich_rpt"/>
</dbReference>
<dbReference type="GO" id="GO:0005886">
    <property type="term" value="C:plasma membrane"/>
    <property type="evidence" value="ECO:0007669"/>
    <property type="project" value="TreeGrafter"/>
</dbReference>
<reference evidence="13" key="3">
    <citation type="submission" date="2023-05" db="EMBL/GenBank/DDBJ databases">
        <authorList>
            <person name="Smith C.H."/>
        </authorList>
    </citation>
    <scope>NUCLEOTIDE SEQUENCE</scope>
    <source>
        <strain evidence="13">CHS0354</strain>
        <tissue evidence="13">Mantle</tissue>
    </source>
</reference>
<keyword evidence="9" id="KW-0675">Receptor</keyword>
<keyword evidence="4 11" id="KW-0812">Transmembrane</keyword>
<evidence type="ECO:0000259" key="12">
    <source>
        <dbReference type="PROSITE" id="PS50104"/>
    </source>
</evidence>
<keyword evidence="3" id="KW-0433">Leucine-rich repeat</keyword>
<evidence type="ECO:0000256" key="3">
    <source>
        <dbReference type="ARBA" id="ARBA00022614"/>
    </source>
</evidence>
<evidence type="ECO:0000256" key="8">
    <source>
        <dbReference type="ARBA" id="ARBA00023136"/>
    </source>
</evidence>
<dbReference type="PANTHER" id="PTHR24365">
    <property type="entry name" value="TOLL-LIKE RECEPTOR"/>
    <property type="match status" value="1"/>
</dbReference>
<comment type="caution">
    <text evidence="13">The sequence shown here is derived from an EMBL/GenBank/DDBJ whole genome shotgun (WGS) entry which is preliminary data.</text>
</comment>
<dbReference type="GO" id="GO:0038023">
    <property type="term" value="F:signaling receptor activity"/>
    <property type="evidence" value="ECO:0007669"/>
    <property type="project" value="TreeGrafter"/>
</dbReference>
<keyword evidence="7 11" id="KW-1133">Transmembrane helix</keyword>
<feature type="transmembrane region" description="Helical" evidence="11">
    <location>
        <begin position="548"/>
        <end position="573"/>
    </location>
</feature>
<evidence type="ECO:0000256" key="2">
    <source>
        <dbReference type="ARBA" id="ARBA00009634"/>
    </source>
</evidence>
<feature type="domain" description="TIR" evidence="12">
    <location>
        <begin position="602"/>
        <end position="755"/>
    </location>
</feature>
<dbReference type="EMBL" id="JAEAOA010001088">
    <property type="protein sequence ID" value="KAK3576931.1"/>
    <property type="molecule type" value="Genomic_DNA"/>
</dbReference>
<dbReference type="Pfam" id="PF00560">
    <property type="entry name" value="LRR_1"/>
    <property type="match status" value="1"/>
</dbReference>
<keyword evidence="10" id="KW-0325">Glycoprotein</keyword>
<evidence type="ECO:0000256" key="9">
    <source>
        <dbReference type="ARBA" id="ARBA00023170"/>
    </source>
</evidence>
<dbReference type="Gene3D" id="3.40.50.10140">
    <property type="entry name" value="Toll/interleukin-1 receptor homology (TIR) domain"/>
    <property type="match status" value="1"/>
</dbReference>
<dbReference type="PANTHER" id="PTHR24365:SF541">
    <property type="entry name" value="PROTEIN TOLL-RELATED"/>
    <property type="match status" value="1"/>
</dbReference>
<evidence type="ECO:0000256" key="4">
    <source>
        <dbReference type="ARBA" id="ARBA00022692"/>
    </source>
</evidence>
<protein>
    <recommendedName>
        <fullName evidence="12">TIR domain-containing protein</fullName>
    </recommendedName>
</protein>
<name>A0AAE0VGN4_9BIVA</name>
<reference evidence="13" key="1">
    <citation type="journal article" date="2021" name="Genome Biol. Evol.">
        <title>A High-Quality Reference Genome for a Parasitic Bivalve with Doubly Uniparental Inheritance (Bivalvia: Unionida).</title>
        <authorList>
            <person name="Smith C.H."/>
        </authorList>
    </citation>
    <scope>NUCLEOTIDE SEQUENCE</scope>
    <source>
        <strain evidence="13">CHS0354</strain>
    </source>
</reference>
<gene>
    <name evidence="13" type="ORF">CHS0354_017608</name>
</gene>
<dbReference type="PROSITE" id="PS50104">
    <property type="entry name" value="TIR"/>
    <property type="match status" value="1"/>
</dbReference>
<dbReference type="SUPFAM" id="SSF52058">
    <property type="entry name" value="L domain-like"/>
    <property type="match status" value="2"/>
</dbReference>
<dbReference type="InterPro" id="IPR035897">
    <property type="entry name" value="Toll_tir_struct_dom_sf"/>
</dbReference>
<keyword evidence="5" id="KW-0732">Signal</keyword>
<organism evidence="13 14">
    <name type="scientific">Potamilus streckersoni</name>
    <dbReference type="NCBI Taxonomy" id="2493646"/>
    <lineage>
        <taxon>Eukaryota</taxon>
        <taxon>Metazoa</taxon>
        <taxon>Spiralia</taxon>
        <taxon>Lophotrochozoa</taxon>
        <taxon>Mollusca</taxon>
        <taxon>Bivalvia</taxon>
        <taxon>Autobranchia</taxon>
        <taxon>Heteroconchia</taxon>
        <taxon>Palaeoheterodonta</taxon>
        <taxon>Unionida</taxon>
        <taxon>Unionoidea</taxon>
        <taxon>Unionidae</taxon>
        <taxon>Ambleminae</taxon>
        <taxon>Lampsilini</taxon>
        <taxon>Potamilus</taxon>
    </lineage>
</organism>
<evidence type="ECO:0000256" key="6">
    <source>
        <dbReference type="ARBA" id="ARBA00022737"/>
    </source>
</evidence>
<dbReference type="SMART" id="SM00255">
    <property type="entry name" value="TIR"/>
    <property type="match status" value="1"/>
</dbReference>
<evidence type="ECO:0000256" key="7">
    <source>
        <dbReference type="ARBA" id="ARBA00022989"/>
    </source>
</evidence>
<keyword evidence="8 11" id="KW-0472">Membrane</keyword>
<dbReference type="GO" id="GO:0007165">
    <property type="term" value="P:signal transduction"/>
    <property type="evidence" value="ECO:0007669"/>
    <property type="project" value="InterPro"/>
</dbReference>
<dbReference type="Gene3D" id="3.80.10.10">
    <property type="entry name" value="Ribonuclease Inhibitor"/>
    <property type="match status" value="3"/>
</dbReference>
<accession>A0AAE0VGN4</accession>
<dbReference type="InterPro" id="IPR032675">
    <property type="entry name" value="LRR_dom_sf"/>
</dbReference>
<reference evidence="13" key="2">
    <citation type="journal article" date="2021" name="Genome Biol. Evol.">
        <title>Developing a high-quality reference genome for a parasitic bivalve with doubly uniparental inheritance (Bivalvia: Unionida).</title>
        <authorList>
            <person name="Smith C.H."/>
        </authorList>
    </citation>
    <scope>NUCLEOTIDE SEQUENCE</scope>
    <source>
        <strain evidence="13">CHS0354</strain>
        <tissue evidence="13">Mantle</tissue>
    </source>
</reference>
<keyword evidence="6" id="KW-0677">Repeat</keyword>
<evidence type="ECO:0000256" key="5">
    <source>
        <dbReference type="ARBA" id="ARBA00022729"/>
    </source>
</evidence>